<organism evidence="1 2">
    <name type="scientific">Flavivirga eckloniae</name>
    <dbReference type="NCBI Taxonomy" id="1803846"/>
    <lineage>
        <taxon>Bacteria</taxon>
        <taxon>Pseudomonadati</taxon>
        <taxon>Bacteroidota</taxon>
        <taxon>Flavobacteriia</taxon>
        <taxon>Flavobacteriales</taxon>
        <taxon>Flavobacteriaceae</taxon>
        <taxon>Flavivirga</taxon>
    </lineage>
</organism>
<protein>
    <recommendedName>
        <fullName evidence="3">PKD domain-containing protein</fullName>
    </recommendedName>
</protein>
<dbReference type="Proteomes" id="UP000235826">
    <property type="component" value="Chromosome"/>
</dbReference>
<dbReference type="RefSeq" id="WP_102756418.1">
    <property type="nucleotide sequence ID" value="NZ_CP025791.1"/>
</dbReference>
<dbReference type="PROSITE" id="PS51257">
    <property type="entry name" value="PROKAR_LIPOPROTEIN"/>
    <property type="match status" value="1"/>
</dbReference>
<evidence type="ECO:0000313" key="1">
    <source>
        <dbReference type="EMBL" id="AUP79765.1"/>
    </source>
</evidence>
<dbReference type="EMBL" id="CP025791">
    <property type="protein sequence ID" value="AUP79765.1"/>
    <property type="molecule type" value="Genomic_DNA"/>
</dbReference>
<dbReference type="AlphaFoldDB" id="A0A2K9PRT9"/>
<dbReference type="KEGG" id="fek:C1H87_14055"/>
<sequence>MKKILELLTFFIVILTISSCQDDDDFAYTLYASDPPSEVNAAVNVSNDNSGVVTIAPSAVGASSFKVFFGDPNTDSPQIVGRNQTITKVYGEGDYTIKIIAVAPNDKTTEITKDISVSRTAVLNLEAGITISETNPLEVTVAPTATDANEFDVFFGEMNNETPVTLKEGETTTYTYNAGGTYTIRVVAKGDGTRTAEVSQNIALEGPVTAEPLSVTFDDSNIDYNFNAFGGAAYEVVTNPFLSGTNTQASMVAKFTNSGAAFEGMTYDLPTIIDFSGSNKTITMKFYSDVSVPVLLKFEGGVNGERQVEVIVQHGGTGWENLVFNYAVNGVKSYIDGNQGFGEPFVPEGQYAKIAMFIDGPGTTSGTFYMDDMVQSDPSNNGGNGNGLSLTFDDSNINYNFNAFGGTAFEVVTNPFLSGVNTQASMVAKFTNSGAAFEGMAYDLPEAIDFSGSNKTITMKFYSDVSVPVLLKFEGGVNGERQVEVIVQHGGTGWENLEFNYAVNGVKSYIDGNQGFGEPFVPEGQYAKIAMFIDGPGTTSGTFYMDDMIQQ</sequence>
<evidence type="ECO:0000313" key="2">
    <source>
        <dbReference type="Proteomes" id="UP000235826"/>
    </source>
</evidence>
<proteinExistence type="predicted"/>
<reference evidence="1 2" key="1">
    <citation type="submission" date="2018-01" db="EMBL/GenBank/DDBJ databases">
        <title>Complete genome sequence of Flavivirga eckloniae ECD14 isolated from seaweed Ecklonia cava.</title>
        <authorList>
            <person name="Lee J.H."/>
            <person name="Baik K.S."/>
            <person name="Seong C.N."/>
        </authorList>
    </citation>
    <scope>NUCLEOTIDE SEQUENCE [LARGE SCALE GENOMIC DNA]</scope>
    <source>
        <strain evidence="1 2">ECD14</strain>
    </source>
</reference>
<gene>
    <name evidence="1" type="ORF">C1H87_14055</name>
</gene>
<accession>A0A2K9PRT9</accession>
<dbReference type="OrthoDB" id="5381604at2"/>
<evidence type="ECO:0008006" key="3">
    <source>
        <dbReference type="Google" id="ProtNLM"/>
    </source>
</evidence>
<keyword evidence="2" id="KW-1185">Reference proteome</keyword>
<name>A0A2K9PRT9_9FLAO</name>